<organism evidence="3 4">
    <name type="scientific">Bradyrhizobium canariense</name>
    <dbReference type="NCBI Taxonomy" id="255045"/>
    <lineage>
        <taxon>Bacteria</taxon>
        <taxon>Pseudomonadati</taxon>
        <taxon>Pseudomonadota</taxon>
        <taxon>Alphaproteobacteria</taxon>
        <taxon>Hyphomicrobiales</taxon>
        <taxon>Nitrobacteraceae</taxon>
        <taxon>Bradyrhizobium</taxon>
    </lineage>
</organism>
<dbReference type="PANTHER" id="PTHR23028">
    <property type="entry name" value="ACETYLTRANSFERASE"/>
    <property type="match status" value="1"/>
</dbReference>
<keyword evidence="1" id="KW-1133">Transmembrane helix</keyword>
<sequence>MTGKPVSPKTNKLLGLEVLRFVAAFAVLIWHYQHFSYVADTPVDLFRDQLPLYGWLRPFYQTGEYGVWVFWCISGFIFFWKYRDAISDRSMPGRTFFVFRLSRLYPLHFVTLIIVAVLQAAYFRLHGYFFVYQDNDVRHFLLQIFMASSWGFEHGGSFNEPIWSISVEVLVYVLFFLTLRFVTKSALFNVFVIVVCLNLHGQLFSCLAFFYAGGLAAIARRAIAPATSRLAVEGLAWATVAVVPVSIWMFSLQASIVDWVFLLSYTPVLLFCLSREIILSSSTTRLMEAAGNMTYSCYLLHFPIQLLIASGFAASRVPMPFYDTWFFAIFVTSTLLASYLTYRCFEAPAQAFIRHSLLLDRGTAPRVSVPQP</sequence>
<evidence type="ECO:0000256" key="1">
    <source>
        <dbReference type="SAM" id="Phobius"/>
    </source>
</evidence>
<gene>
    <name evidence="3" type="ORF">SAMN05444158_0818</name>
</gene>
<dbReference type="GO" id="GO:0016747">
    <property type="term" value="F:acyltransferase activity, transferring groups other than amino-acyl groups"/>
    <property type="evidence" value="ECO:0007669"/>
    <property type="project" value="InterPro"/>
</dbReference>
<feature type="transmembrane region" description="Helical" evidence="1">
    <location>
        <begin position="295"/>
        <end position="313"/>
    </location>
</feature>
<feature type="transmembrane region" description="Helical" evidence="1">
    <location>
        <begin position="256"/>
        <end position="274"/>
    </location>
</feature>
<evidence type="ECO:0000313" key="3">
    <source>
        <dbReference type="EMBL" id="SDS04275.1"/>
    </source>
</evidence>
<dbReference type="InterPro" id="IPR002656">
    <property type="entry name" value="Acyl_transf_3_dom"/>
</dbReference>
<dbReference type="Pfam" id="PF01757">
    <property type="entry name" value="Acyl_transf_3"/>
    <property type="match status" value="1"/>
</dbReference>
<feature type="transmembrane region" description="Helical" evidence="1">
    <location>
        <begin position="188"/>
        <end position="218"/>
    </location>
</feature>
<dbReference type="AlphaFoldDB" id="A0A1H1NZS2"/>
<feature type="transmembrane region" description="Helical" evidence="1">
    <location>
        <begin position="65"/>
        <end position="83"/>
    </location>
</feature>
<evidence type="ECO:0000313" key="4">
    <source>
        <dbReference type="Proteomes" id="UP000243904"/>
    </source>
</evidence>
<accession>A0A1H1NZS2</accession>
<keyword evidence="3" id="KW-0012">Acyltransferase</keyword>
<keyword evidence="1" id="KW-0812">Transmembrane</keyword>
<dbReference type="EMBL" id="LT629750">
    <property type="protein sequence ID" value="SDS04275.1"/>
    <property type="molecule type" value="Genomic_DNA"/>
</dbReference>
<keyword evidence="4" id="KW-1185">Reference proteome</keyword>
<dbReference type="InterPro" id="IPR050879">
    <property type="entry name" value="Acyltransferase_3"/>
</dbReference>
<evidence type="ECO:0000259" key="2">
    <source>
        <dbReference type="Pfam" id="PF01757"/>
    </source>
</evidence>
<keyword evidence="3" id="KW-0378">Hydrolase</keyword>
<keyword evidence="1" id="KW-0472">Membrane</keyword>
<feature type="domain" description="Acyltransferase 3" evidence="2">
    <location>
        <begin position="15"/>
        <end position="343"/>
    </location>
</feature>
<feature type="transmembrane region" description="Helical" evidence="1">
    <location>
        <begin position="325"/>
        <end position="345"/>
    </location>
</feature>
<protein>
    <submittedName>
        <fullName evidence="3">Peptidoglycan/LPS O-acetylase OafA/YrhL, contains acyltransferase and SGNH-hydrolase domains</fullName>
    </submittedName>
</protein>
<dbReference type="GO" id="GO:0000271">
    <property type="term" value="P:polysaccharide biosynthetic process"/>
    <property type="evidence" value="ECO:0007669"/>
    <property type="project" value="TreeGrafter"/>
</dbReference>
<dbReference type="GO" id="GO:0016020">
    <property type="term" value="C:membrane"/>
    <property type="evidence" value="ECO:0007669"/>
    <property type="project" value="TreeGrafter"/>
</dbReference>
<name>A0A1H1NZS2_9BRAD</name>
<dbReference type="Proteomes" id="UP000243904">
    <property type="component" value="Chromosome I"/>
</dbReference>
<feature type="transmembrane region" description="Helical" evidence="1">
    <location>
        <begin position="162"/>
        <end position="182"/>
    </location>
</feature>
<dbReference type="PANTHER" id="PTHR23028:SF53">
    <property type="entry name" value="ACYL_TRANSF_3 DOMAIN-CONTAINING PROTEIN"/>
    <property type="match status" value="1"/>
</dbReference>
<feature type="transmembrane region" description="Helical" evidence="1">
    <location>
        <begin position="12"/>
        <end position="32"/>
    </location>
</feature>
<reference evidence="4" key="1">
    <citation type="submission" date="2016-10" db="EMBL/GenBank/DDBJ databases">
        <authorList>
            <person name="Varghese N."/>
            <person name="Submissions S."/>
        </authorList>
    </citation>
    <scope>NUCLEOTIDE SEQUENCE [LARGE SCALE GENOMIC DNA]</scope>
    <source>
        <strain evidence="4">GAS369</strain>
    </source>
</reference>
<keyword evidence="3" id="KW-0808">Transferase</keyword>
<proteinExistence type="predicted"/>
<dbReference type="GO" id="GO:0016787">
    <property type="term" value="F:hydrolase activity"/>
    <property type="evidence" value="ECO:0007669"/>
    <property type="project" value="UniProtKB-KW"/>
</dbReference>
<feature type="transmembrane region" description="Helical" evidence="1">
    <location>
        <begin position="104"/>
        <end position="125"/>
    </location>
</feature>